<proteinExistence type="predicted"/>
<gene>
    <name evidence="3" type="ORF">SAMN05443661_101230</name>
</gene>
<dbReference type="SMART" id="SM00564">
    <property type="entry name" value="PQQ"/>
    <property type="match status" value="7"/>
</dbReference>
<dbReference type="InterPro" id="IPR011047">
    <property type="entry name" value="Quinoprotein_ADH-like_sf"/>
</dbReference>
<dbReference type="Gene3D" id="2.40.128.630">
    <property type="match status" value="1"/>
</dbReference>
<dbReference type="Gene3D" id="2.140.10.10">
    <property type="entry name" value="Quinoprotein alcohol dehydrogenase-like superfamily"/>
    <property type="match status" value="1"/>
</dbReference>
<evidence type="ECO:0000259" key="2">
    <source>
        <dbReference type="Pfam" id="PF13360"/>
    </source>
</evidence>
<dbReference type="PANTHER" id="PTHR34512">
    <property type="entry name" value="CELL SURFACE PROTEIN"/>
    <property type="match status" value="1"/>
</dbReference>
<dbReference type="AlphaFoldDB" id="A0A1I3J1G8"/>
<name>A0A1I3J1G8_9EURY</name>
<feature type="region of interest" description="Disordered" evidence="1">
    <location>
        <begin position="25"/>
        <end position="54"/>
    </location>
</feature>
<dbReference type="PROSITE" id="PS51318">
    <property type="entry name" value="TAT"/>
    <property type="match status" value="1"/>
</dbReference>
<accession>A0A1I3J1G8</accession>
<evidence type="ECO:0000313" key="3">
    <source>
        <dbReference type="EMBL" id="SFI54064.1"/>
    </source>
</evidence>
<sequence>MPSRRTLLAACGSAVLAGCSTRYADPAGDATWPQRGRDDARTATRTDGPDPPLTTAWRYDANADLGSPDCSPVMANGTVFLAYTEHRDDGEQAAVLDAVDAETGTHQWTTTVATTTAQMQETHSHTDSLAIVDDAVLLQTANGLVALESGDTDDAGTERWRFDNVGDGQLGSIAAQPGVGNGVVYTGFHRHGREESQPEFYAIDLEDGEERWRYEIDDWDDHLVYPPAVDDGIVYAAIGGGGVVAVDAADGTELWSERFPVYSAPTAGEGRVFVGIDADESGVAALSTETGDQQWTRTDADDAVVPTGAAVADGIVYYAAMDRLVARDAATGDPVWTIDETGSSEGDHIYRSVPTVAGDSLYVAGSSLFAVDREAGELRERIGDVWTSASPAVGDNVVIASLEEGTLEALVECRTELFGRCLR</sequence>
<evidence type="ECO:0000256" key="1">
    <source>
        <dbReference type="SAM" id="MobiDB-lite"/>
    </source>
</evidence>
<dbReference type="PROSITE" id="PS51257">
    <property type="entry name" value="PROKAR_LIPOPROTEIN"/>
    <property type="match status" value="1"/>
</dbReference>
<dbReference type="InterPro" id="IPR018391">
    <property type="entry name" value="PQQ_b-propeller_rpt"/>
</dbReference>
<dbReference type="InterPro" id="IPR002372">
    <property type="entry name" value="PQQ_rpt_dom"/>
</dbReference>
<dbReference type="OMA" id="ERVWRFG"/>
<dbReference type="Pfam" id="PF13360">
    <property type="entry name" value="PQQ_2"/>
    <property type="match status" value="2"/>
</dbReference>
<evidence type="ECO:0000313" key="4">
    <source>
        <dbReference type="Proteomes" id="UP000182829"/>
    </source>
</evidence>
<dbReference type="EMBL" id="FORO01000001">
    <property type="protein sequence ID" value="SFI54064.1"/>
    <property type="molecule type" value="Genomic_DNA"/>
</dbReference>
<dbReference type="InterPro" id="IPR006311">
    <property type="entry name" value="TAT_signal"/>
</dbReference>
<reference evidence="3 4" key="1">
    <citation type="submission" date="2016-10" db="EMBL/GenBank/DDBJ databases">
        <authorList>
            <person name="de Groot N.N."/>
        </authorList>
    </citation>
    <scope>NUCLEOTIDE SEQUENCE [LARGE SCALE GENOMIC DNA]</scope>
    <source>
        <strain evidence="3 4">SP2</strain>
    </source>
</reference>
<dbReference type="GeneID" id="14210185"/>
<protein>
    <submittedName>
        <fullName evidence="3">Outer membrane protein assembly factor BamB, contains PQQ-like beta-propeller repeat</fullName>
    </submittedName>
</protein>
<organism evidence="3 4">
    <name type="scientific">Natronobacterium gregoryi</name>
    <dbReference type="NCBI Taxonomy" id="44930"/>
    <lineage>
        <taxon>Archaea</taxon>
        <taxon>Methanobacteriati</taxon>
        <taxon>Methanobacteriota</taxon>
        <taxon>Stenosarchaea group</taxon>
        <taxon>Halobacteria</taxon>
        <taxon>Halobacteriales</taxon>
        <taxon>Natrialbaceae</taxon>
        <taxon>Natronobacterium</taxon>
    </lineage>
</organism>
<feature type="compositionally biased region" description="Basic and acidic residues" evidence="1">
    <location>
        <begin position="35"/>
        <end position="48"/>
    </location>
</feature>
<feature type="domain" description="Pyrrolo-quinoline quinone repeat" evidence="2">
    <location>
        <begin position="56"/>
        <end position="148"/>
    </location>
</feature>
<dbReference type="RefSeq" id="WP_005581058.1">
    <property type="nucleotide sequence ID" value="NZ_FORO01000001.1"/>
</dbReference>
<dbReference type="PANTHER" id="PTHR34512:SF30">
    <property type="entry name" value="OUTER MEMBRANE PROTEIN ASSEMBLY FACTOR BAMB"/>
    <property type="match status" value="1"/>
</dbReference>
<dbReference type="SUPFAM" id="SSF50998">
    <property type="entry name" value="Quinoprotein alcohol dehydrogenase-like"/>
    <property type="match status" value="2"/>
</dbReference>
<dbReference type="OrthoDB" id="8638at2157"/>
<dbReference type="Proteomes" id="UP000182829">
    <property type="component" value="Unassembled WGS sequence"/>
</dbReference>
<feature type="domain" description="Pyrrolo-quinoline quinone repeat" evidence="2">
    <location>
        <begin position="227"/>
        <end position="409"/>
    </location>
</feature>
<dbReference type="Gene3D" id="2.40.10.480">
    <property type="match status" value="1"/>
</dbReference>